<gene>
    <name evidence="1" type="ordered locus">MHF_0632</name>
</gene>
<organism evidence="1 2">
    <name type="scientific">Mycoplasma haemofelis (strain Ohio2)</name>
    <dbReference type="NCBI Taxonomy" id="859194"/>
    <lineage>
        <taxon>Bacteria</taxon>
        <taxon>Bacillati</taxon>
        <taxon>Mycoplasmatota</taxon>
        <taxon>Mollicutes</taxon>
        <taxon>Mycoplasmataceae</taxon>
        <taxon>Mycoplasma</taxon>
    </lineage>
</organism>
<protein>
    <submittedName>
        <fullName evidence="1">Uncharacterized protein</fullName>
    </submittedName>
</protein>
<dbReference type="STRING" id="859194.MHF_0632"/>
<dbReference type="HOGENOM" id="CLU_087258_1_0_14"/>
<dbReference type="EMBL" id="CP002808">
    <property type="protein sequence ID" value="AEG72904.1"/>
    <property type="molecule type" value="Genomic_DNA"/>
</dbReference>
<dbReference type="KEGG" id="mhf:MHF_0632"/>
<dbReference type="BioCyc" id="MHAE859194:G1GR7-624-MONOMER"/>
<proteinExistence type="predicted"/>
<evidence type="ECO:0000313" key="1">
    <source>
        <dbReference type="EMBL" id="AEG72904.1"/>
    </source>
</evidence>
<dbReference type="AlphaFoldDB" id="F6FI56"/>
<name>F6FI56_MYCHI</name>
<accession>F6FI56</accession>
<evidence type="ECO:0000313" key="2">
    <source>
        <dbReference type="Proteomes" id="UP000007952"/>
    </source>
</evidence>
<sequence length="197" mass="21963">MSVKLPLFSALGAGTVASGGYFIAQGLKDSNHKTIKDRLGDSLMTDSESLDKWNERNTSLSSAVATSLVEDLKVIKSNSPTGEKVKQWCSTNVKAKFLDEKDTRFLNVKTYCTYKMKDKLTKTVKGQEEDWSTHSNKVKTPVQGTTLSPAMEKIKEALNKTQSPDTDALKNWCKNILESMYENGQDFLDANLYCTKD</sequence>
<dbReference type="Proteomes" id="UP000007952">
    <property type="component" value="Chromosome"/>
</dbReference>
<reference evidence="1 2" key="1">
    <citation type="journal article" date="2011" name="J. Bacteriol.">
        <title>Complete genome sequences of two hemotropic Mycoplasmas, Mycoplasma haemofelis strain Ohio2 and Mycoplasma suis strain Illinois.</title>
        <authorList>
            <person name="Messick J.B."/>
            <person name="Santos A.P."/>
            <person name="Guimaraes A.M."/>
        </authorList>
    </citation>
    <scope>NUCLEOTIDE SEQUENCE [LARGE SCALE GENOMIC DNA]</scope>
    <source>
        <strain evidence="1 2">Ohio2</strain>
    </source>
</reference>
<reference key="2">
    <citation type="submission" date="2011-05" db="EMBL/GenBank/DDBJ databases">
        <title>The Genome of Mycoplasma haemofelis Strain Ohio2, a pathogenic hemoplasma of the cat.</title>
        <authorList>
            <person name="Santos A.P."/>
            <person name="Guimaraes A.M.S."/>
            <person name="SanMiguel P.J."/>
            <person name="Martin S.W."/>
            <person name="Messick J.B."/>
        </authorList>
    </citation>
    <scope>NUCLEOTIDE SEQUENCE</scope>
    <source>
        <strain>Ohio2</strain>
    </source>
</reference>